<gene>
    <name evidence="2" type="ORF">MSPICULIGERA_LOCUS7</name>
</gene>
<reference evidence="2" key="1">
    <citation type="submission" date="2023-06" db="EMBL/GenBank/DDBJ databases">
        <authorList>
            <person name="Delattre M."/>
        </authorList>
    </citation>
    <scope>NUCLEOTIDE SEQUENCE</scope>
    <source>
        <strain evidence="2">AF72</strain>
    </source>
</reference>
<keyword evidence="3" id="KW-1185">Reference proteome</keyword>
<dbReference type="InterPro" id="IPR029063">
    <property type="entry name" value="SAM-dependent_MTases_sf"/>
</dbReference>
<feature type="region of interest" description="Disordered" evidence="1">
    <location>
        <begin position="72"/>
        <end position="125"/>
    </location>
</feature>
<dbReference type="AlphaFoldDB" id="A0AA36C3U8"/>
<feature type="region of interest" description="Disordered" evidence="1">
    <location>
        <begin position="223"/>
        <end position="254"/>
    </location>
</feature>
<accession>A0AA36C3U8</accession>
<name>A0AA36C3U8_9BILA</name>
<dbReference type="Proteomes" id="UP001177023">
    <property type="component" value="Unassembled WGS sequence"/>
</dbReference>
<evidence type="ECO:0000313" key="3">
    <source>
        <dbReference type="Proteomes" id="UP001177023"/>
    </source>
</evidence>
<feature type="compositionally biased region" description="Basic and acidic residues" evidence="1">
    <location>
        <begin position="111"/>
        <end position="125"/>
    </location>
</feature>
<dbReference type="EMBL" id="CATQJA010000001">
    <property type="protein sequence ID" value="CAJ0557249.1"/>
    <property type="molecule type" value="Genomic_DNA"/>
</dbReference>
<dbReference type="Gene3D" id="3.40.50.150">
    <property type="entry name" value="Vaccinia Virus protein VP39"/>
    <property type="match status" value="1"/>
</dbReference>
<sequence length="537" mass="59872">MAVLTGTVAILGPSGAGVDARERTRGTTGADRPRDRPRSELATERDATPRSQRELIPFSGARTLIDTTRPARGWHVECGGGNRQDVPRDRGTDCRVPVLGLRTQPRAGMRSPDRTRARRSGRAETRELPEILGSENAWNAARSDARLQAEDAGEIKVISRHLQESLPWSGPVAKKAWQHGVDPDERTKLQRAVSEVVETADRRNADRTQQILDAADTHVTNWPRPAVTSRASGPGDRRAGISGTHSGSSREAFTEREGTVAGFDVFSGLPETWRTWFPRNLFRALREHLALVPERRIRAPLRSCTSTPTSTRPPRPCSILGDRLVPGSIVVFDEFFNYPGWQQHEYRAWTEFVTRTGISFEYLGYTVDNEQVIVEITSDENHFRTDVPSSSRLVSSGIAARYFADTAGASFWNRRSSFTVRVKRARAVALSRCRIRTPDCEASVTITWSNCEMCHQCASSRGILTKPPRNHSHQARFTTGTLGVEFVRGDRGSSRIVFDRLGILRSGRHGCLPCPRCRVPQRFRTVEIIPSMPFNAS</sequence>
<feature type="region of interest" description="Disordered" evidence="1">
    <location>
        <begin position="1"/>
        <end position="53"/>
    </location>
</feature>
<protein>
    <submittedName>
        <fullName evidence="2">Uncharacterized protein</fullName>
    </submittedName>
</protein>
<evidence type="ECO:0000256" key="1">
    <source>
        <dbReference type="SAM" id="MobiDB-lite"/>
    </source>
</evidence>
<evidence type="ECO:0000313" key="2">
    <source>
        <dbReference type="EMBL" id="CAJ0557249.1"/>
    </source>
</evidence>
<feature type="compositionally biased region" description="Basic and acidic residues" evidence="1">
    <location>
        <begin position="19"/>
        <end position="53"/>
    </location>
</feature>
<organism evidence="2 3">
    <name type="scientific">Mesorhabditis spiculigera</name>
    <dbReference type="NCBI Taxonomy" id="96644"/>
    <lineage>
        <taxon>Eukaryota</taxon>
        <taxon>Metazoa</taxon>
        <taxon>Ecdysozoa</taxon>
        <taxon>Nematoda</taxon>
        <taxon>Chromadorea</taxon>
        <taxon>Rhabditida</taxon>
        <taxon>Rhabditina</taxon>
        <taxon>Rhabditomorpha</taxon>
        <taxon>Rhabditoidea</taxon>
        <taxon>Rhabditidae</taxon>
        <taxon>Mesorhabditinae</taxon>
        <taxon>Mesorhabditis</taxon>
    </lineage>
</organism>
<comment type="caution">
    <text evidence="2">The sequence shown here is derived from an EMBL/GenBank/DDBJ whole genome shotgun (WGS) entry which is preliminary data.</text>
</comment>
<feature type="non-terminal residue" evidence="2">
    <location>
        <position position="537"/>
    </location>
</feature>
<proteinExistence type="predicted"/>